<evidence type="ECO:0000313" key="2">
    <source>
        <dbReference type="EMBL" id="TXJ12591.1"/>
    </source>
</evidence>
<sequence>MKNILKLLLCIILVLSCKNKSDFSVKQIALTYVKSPLNVPSMVERDKFIFSNAFSKYNLPVVYSELTTGPDQTQALASGDIQFLYAVGSTSVILAKANGADIKIINTYSRSPKSFVIFSKNIIKGSKDIIGKKVAGPKGTILHELLAAYLNSLGLKESDIQFISMGIPESYAALSSGSVDMSLLAGPSAYNTAKEGYNIVTTGENLIEPVVVVATSEKFYNNNKELVDTFINAEIEVLDYMNNNYDEIISISARETGLTEEAVKEMYLMYDFNIDITDKDIASIRKTESFMRENKMIENEVDINDLFIN</sequence>
<dbReference type="SUPFAM" id="SSF53850">
    <property type="entry name" value="Periplasmic binding protein-like II"/>
    <property type="match status" value="1"/>
</dbReference>
<dbReference type="PROSITE" id="PS51257">
    <property type="entry name" value="PROKAR_LIPOPROTEIN"/>
    <property type="match status" value="1"/>
</dbReference>
<dbReference type="Gene3D" id="3.40.190.10">
    <property type="entry name" value="Periplasmic binding protein-like II"/>
    <property type="match status" value="2"/>
</dbReference>
<name>A0A5C8CJN9_9SPIR</name>
<gene>
    <name evidence="2" type="ORF">EPJ80_02995</name>
</gene>
<reference evidence="2 3" key="1">
    <citation type="journal article" date="1992" name="Lakartidningen">
        <title>[Penicillin V and not amoxicillin is the first choice preparation in acute otitis].</title>
        <authorList>
            <person name="Kamme C."/>
            <person name="Lundgren K."/>
            <person name="Prellner K."/>
        </authorList>
    </citation>
    <scope>NUCLEOTIDE SEQUENCE [LARGE SCALE GENOMIC DNA]</scope>
    <source>
        <strain evidence="2 3">W1</strain>
    </source>
</reference>
<organism evidence="2 3">
    <name type="scientific">Brachyspira aalborgi</name>
    <dbReference type="NCBI Taxonomy" id="29522"/>
    <lineage>
        <taxon>Bacteria</taxon>
        <taxon>Pseudomonadati</taxon>
        <taxon>Spirochaetota</taxon>
        <taxon>Spirochaetia</taxon>
        <taxon>Brachyspirales</taxon>
        <taxon>Brachyspiraceae</taxon>
        <taxon>Brachyspira</taxon>
    </lineage>
</organism>
<dbReference type="InterPro" id="IPR015168">
    <property type="entry name" value="SsuA/THI5"/>
</dbReference>
<dbReference type="Proteomes" id="UP000325116">
    <property type="component" value="Unassembled WGS sequence"/>
</dbReference>
<dbReference type="EMBL" id="SAXT01000003">
    <property type="protein sequence ID" value="TXJ12591.1"/>
    <property type="molecule type" value="Genomic_DNA"/>
</dbReference>
<dbReference type="PANTHER" id="PTHR30024">
    <property type="entry name" value="ALIPHATIC SULFONATES-BINDING PROTEIN-RELATED"/>
    <property type="match status" value="1"/>
</dbReference>
<accession>A0A5C8CJN9</accession>
<comment type="caution">
    <text evidence="2">The sequence shown here is derived from an EMBL/GenBank/DDBJ whole genome shotgun (WGS) entry which is preliminary data.</text>
</comment>
<dbReference type="AlphaFoldDB" id="A0A5C8CJN9"/>
<dbReference type="RefSeq" id="WP_147757857.1">
    <property type="nucleotide sequence ID" value="NZ_SAXT01000003.1"/>
</dbReference>
<protein>
    <submittedName>
        <fullName evidence="2">Transporter substrate-binding domain-containing protein</fullName>
    </submittedName>
</protein>
<proteinExistence type="predicted"/>
<evidence type="ECO:0000259" key="1">
    <source>
        <dbReference type="Pfam" id="PF09084"/>
    </source>
</evidence>
<evidence type="ECO:0000313" key="3">
    <source>
        <dbReference type="Proteomes" id="UP000325116"/>
    </source>
</evidence>
<dbReference type="CDD" id="cd01008">
    <property type="entry name" value="PBP2_NrtA_SsuA_CpmA_like"/>
    <property type="match status" value="1"/>
</dbReference>
<feature type="domain" description="SsuA/THI5-like" evidence="1">
    <location>
        <begin position="54"/>
        <end position="245"/>
    </location>
</feature>
<dbReference type="Pfam" id="PF09084">
    <property type="entry name" value="NMT1"/>
    <property type="match status" value="1"/>
</dbReference>